<proteinExistence type="predicted"/>
<gene>
    <name evidence="3" type="ORF">G7070_02705</name>
</gene>
<protein>
    <submittedName>
        <fullName evidence="3">SWIM zinc finger family protein</fullName>
    </submittedName>
</protein>
<dbReference type="GO" id="GO:0008270">
    <property type="term" value="F:zinc ion binding"/>
    <property type="evidence" value="ECO:0007669"/>
    <property type="project" value="UniProtKB-KW"/>
</dbReference>
<evidence type="ECO:0000313" key="3">
    <source>
        <dbReference type="EMBL" id="QIK71396.1"/>
    </source>
</evidence>
<dbReference type="RefSeq" id="WP_166231785.1">
    <property type="nucleotide sequence ID" value="NZ_CP049865.1"/>
</dbReference>
<name>A0A6G7Y401_9ACTN</name>
<evidence type="ECO:0000259" key="2">
    <source>
        <dbReference type="PROSITE" id="PS50966"/>
    </source>
</evidence>
<keyword evidence="1" id="KW-0479">Metal-binding</keyword>
<evidence type="ECO:0000256" key="1">
    <source>
        <dbReference type="PROSITE-ProRule" id="PRU00325"/>
    </source>
</evidence>
<dbReference type="EMBL" id="CP049865">
    <property type="protein sequence ID" value="QIK71396.1"/>
    <property type="molecule type" value="Genomic_DNA"/>
</dbReference>
<feature type="domain" description="SWIM-type" evidence="2">
    <location>
        <begin position="403"/>
        <end position="440"/>
    </location>
</feature>
<keyword evidence="1" id="KW-0862">Zinc</keyword>
<dbReference type="Proteomes" id="UP000501058">
    <property type="component" value="Chromosome"/>
</dbReference>
<dbReference type="KEGG" id="prv:G7070_02705"/>
<evidence type="ECO:0000313" key="4">
    <source>
        <dbReference type="Proteomes" id="UP000501058"/>
    </source>
</evidence>
<dbReference type="PROSITE" id="PS50966">
    <property type="entry name" value="ZF_SWIM"/>
    <property type="match status" value="1"/>
</dbReference>
<keyword evidence="1" id="KW-0863">Zinc-finger</keyword>
<dbReference type="InterPro" id="IPR007527">
    <property type="entry name" value="Znf_SWIM"/>
</dbReference>
<keyword evidence="4" id="KW-1185">Reference proteome</keyword>
<accession>A0A6G7Y401</accession>
<reference evidence="3 4" key="1">
    <citation type="submission" date="2020-03" db="EMBL/GenBank/DDBJ databases">
        <title>Propioniciclava sp. nov., isolated from Hydrophilus acuminatus.</title>
        <authorList>
            <person name="Hyun D.-W."/>
            <person name="Bae J.-W."/>
        </authorList>
    </citation>
    <scope>NUCLEOTIDE SEQUENCE [LARGE SCALE GENOMIC DNA]</scope>
    <source>
        <strain evidence="3 4">HDW11</strain>
    </source>
</reference>
<dbReference type="AlphaFoldDB" id="A0A6G7Y401"/>
<organism evidence="3 4">
    <name type="scientific">Propioniciclava coleopterorum</name>
    <dbReference type="NCBI Taxonomy" id="2714937"/>
    <lineage>
        <taxon>Bacteria</taxon>
        <taxon>Bacillati</taxon>
        <taxon>Actinomycetota</taxon>
        <taxon>Actinomycetes</taxon>
        <taxon>Propionibacteriales</taxon>
        <taxon>Propionibacteriaceae</taxon>
        <taxon>Propioniciclava</taxon>
    </lineage>
</organism>
<sequence length="443" mass="46346">MTERGYHQASVLDEAGLSLALAPALTPNGPVASPSFFHGFATHPLVLARGLVTLADITAARYFPLGTSSMRDPVLTAHGDRLRAEVFSACAGVHARLDLLGAGFDGGEIGHGTTNVDIGLHTRTALSRVGRSDLLHVDVGSEGLAVSSPERTAVERPVDMPDRWVRSLGNTAEILHGLVPVLTVDAAAARAFIAALPAATAATRGGWVTRTRTGLRVAARPSGPAVFLAGTHRLSGLKRMLPHVQGLTLYGPAGGGEGASAVEVHLPAARLTLVLTAGATRGFSGEGALLDALASPTALEDAALVSALLSFEPRIDVARLARDADLTPDAVRDALAVLASSGRVGWDGHEEAWFHRELPDAPDRVTRDNPRLVAARRLVAAGGVRTGAEPGTWQVAGASEGDYLVRREADGDRCACTWYLSHRGTRGPCKHVLAAQIFDQEAR</sequence>